<protein>
    <submittedName>
        <fullName evidence="1">Uncharacterized protein</fullName>
    </submittedName>
</protein>
<evidence type="ECO:0000313" key="2">
    <source>
        <dbReference type="Proteomes" id="UP000035740"/>
    </source>
</evidence>
<dbReference type="InterPro" id="IPR049152">
    <property type="entry name" value="EFR3-like_ARM"/>
</dbReference>
<dbReference type="OrthoDB" id="19232at2759"/>
<dbReference type="PANTHER" id="PTHR46087:SF9">
    <property type="entry name" value="ARM REPEAT SUPERFAMILY PROTEIN"/>
    <property type="match status" value="1"/>
</dbReference>
<dbReference type="GO" id="GO:0009555">
    <property type="term" value="P:pollen development"/>
    <property type="evidence" value="ECO:0007669"/>
    <property type="project" value="EnsemblPlants"/>
</dbReference>
<dbReference type="EMBL" id="KQ090428">
    <property type="protein sequence ID" value="KMS95867.1"/>
    <property type="molecule type" value="Genomic_DNA"/>
</dbReference>
<dbReference type="AlphaFoldDB" id="A0A0J8B7U3"/>
<reference evidence="1 2" key="1">
    <citation type="journal article" date="2014" name="Nature">
        <title>The genome of the recently domesticated crop plant sugar beet (Beta vulgaris).</title>
        <authorList>
            <person name="Dohm J.C."/>
            <person name="Minoche A.E."/>
            <person name="Holtgrawe D."/>
            <person name="Capella-Gutierrez S."/>
            <person name="Zakrzewski F."/>
            <person name="Tafer H."/>
            <person name="Rupp O."/>
            <person name="Sorensen T.R."/>
            <person name="Stracke R."/>
            <person name="Reinhardt R."/>
            <person name="Goesmann A."/>
            <person name="Kraft T."/>
            <person name="Schulz B."/>
            <person name="Stadler P.F."/>
            <person name="Schmidt T."/>
            <person name="Gabaldon T."/>
            <person name="Lehrach H."/>
            <person name="Weisshaar B."/>
            <person name="Himmelbauer H."/>
        </authorList>
    </citation>
    <scope>NUCLEOTIDE SEQUENCE [LARGE SCALE GENOMIC DNA]</scope>
    <source>
        <tissue evidence="1">Taproot</tissue>
    </source>
</reference>
<dbReference type="GO" id="GO:0005886">
    <property type="term" value="C:plasma membrane"/>
    <property type="evidence" value="ECO:0007669"/>
    <property type="project" value="EnsemblPlants"/>
</dbReference>
<dbReference type="eggNOG" id="KOG1877">
    <property type="taxonomic scope" value="Eukaryota"/>
</dbReference>
<keyword evidence="2" id="KW-1185">Reference proteome</keyword>
<dbReference type="PANTHER" id="PTHR46087">
    <property type="entry name" value="PUTATIVE, EXPRESSED-RELATED"/>
    <property type="match status" value="1"/>
</dbReference>
<gene>
    <name evidence="1" type="ORF">BVRB_004270</name>
</gene>
<proteinExistence type="predicted"/>
<name>A0A0J8B7U3_BETVV</name>
<dbReference type="SUPFAM" id="SSF48371">
    <property type="entry name" value="ARM repeat"/>
    <property type="match status" value="1"/>
</dbReference>
<dbReference type="InterPro" id="IPR016024">
    <property type="entry name" value="ARM-type_fold"/>
</dbReference>
<dbReference type="InterPro" id="IPR055296">
    <property type="entry name" value="SRL2-like"/>
</dbReference>
<evidence type="ECO:0000313" key="1">
    <source>
        <dbReference type="EMBL" id="KMS95867.1"/>
    </source>
</evidence>
<accession>A0A0J8B7U3</accession>
<dbReference type="Proteomes" id="UP000035740">
    <property type="component" value="Unassembled WGS sequence"/>
</dbReference>
<dbReference type="Gramene" id="KMS95867">
    <property type="protein sequence ID" value="KMS95867"/>
    <property type="gene ID" value="BVRB_004270"/>
</dbReference>
<sequence>MSVVSGVISRQVLPACGSLCFFCPGLRARSRQPVKRYKKLIADIFPKTQDEGPNDRMIGKLCEYAARNPLRVPKITNNLEQRCYKELRNQNFNAVKIVMSIYRRLLVSCKDQMPLFASSLVSIMHILLDQTGQDELRVIGCQALFVFVNNQKDGTFIFNLEDFIPKLCLLAQEVGEDERGFRLRAAGLQTLSSMIWFMGEHSHMLAEFDNVVSVVLENYAVPGDDTEQQGTDGGWVQEVQNDEGHVTASLDISKIPTWGGIINSKGELNVTEEVAKHPGFWSRVCLHNMAKLGTEATTTRRVLESLFRYFDNGNLWSPKHGVACPVIRDMQSVMESLGHSSHFLLSILVKHLDHKNVLKRPEMQLDIFEVTTSLAEQAAVEPSVSLLGAVSDVMRHLRKSIHSSLDDSKLGAEVIKYNRRFRELVDECLVQLAQKVGDAGPILDIMAVMLENVSSITVIARTTIAAVFRTAQIVASLPNVSYQHKAFPEALFHQLLPAMVHRDHETRIVAHRIFSVVLVPSSVAPRQTSSLPLSGKAAHIRRSLSRSVSVFSSSTALFEKLRKDRPGSKENIPFEGGNNNSGVLNRLKSSYSRATSIRNPVHVPTEDNSLGNLNKEVVGSSLRLSSRQIILLLSSIWAQSISPENVPENYEAVAHTYSLVLLFSRAKSSSQEALVRSFQLSFSLRGISLAEGGPLPPSRCRSLFTLATAMIIFSAKAYEIHSLVSCAKATLNNKLVDPFLCLVGDSKLQAVNKNATIEFGSKEDDSSALRYLSDIIFTEDQTRESFAAEIVRSLEKMKDAEICTVKEQLLSEFLPDDVCPLGAQMFESPSKIYELDARQSVCQDETMPLFTLDDDSLPDNQPKQESLLTIENANLLSVNQLLESVLDTAHQVGRFSVSTAPDLPYKEMASHCEALLMGKQQKMSHLMTAQRQENLFSFCVQNIDLEPDKTVPQSLGGNPFLDDNVMVPTFKALPPAHPAPMLCATEYQQQPQHYKLPALSPYDNFLKAAGC</sequence>
<dbReference type="KEGG" id="bvg:104883885"/>
<dbReference type="OMA" id="SQAYSTW"/>
<dbReference type="Pfam" id="PF21052">
    <property type="entry name" value="EFR3_ARM"/>
    <property type="match status" value="1"/>
</dbReference>
<organism evidence="1 2">
    <name type="scientific">Beta vulgaris subsp. vulgaris</name>
    <name type="common">Beet</name>
    <dbReference type="NCBI Taxonomy" id="3555"/>
    <lineage>
        <taxon>Eukaryota</taxon>
        <taxon>Viridiplantae</taxon>
        <taxon>Streptophyta</taxon>
        <taxon>Embryophyta</taxon>
        <taxon>Tracheophyta</taxon>
        <taxon>Spermatophyta</taxon>
        <taxon>Magnoliopsida</taxon>
        <taxon>eudicotyledons</taxon>
        <taxon>Gunneridae</taxon>
        <taxon>Pentapetalae</taxon>
        <taxon>Caryophyllales</taxon>
        <taxon>Chenopodiaceae</taxon>
        <taxon>Betoideae</taxon>
        <taxon>Beta</taxon>
    </lineage>
</organism>